<dbReference type="GO" id="GO:0005730">
    <property type="term" value="C:nucleolus"/>
    <property type="evidence" value="ECO:0007669"/>
    <property type="project" value="TreeGrafter"/>
</dbReference>
<keyword evidence="3" id="KW-0067">ATP-binding</keyword>
<name>A0A1I8ER86_WUCBA</name>
<organism evidence="5">
    <name type="scientific">Wuchereria bancrofti</name>
    <dbReference type="NCBI Taxonomy" id="6293"/>
    <lineage>
        <taxon>Eukaryota</taxon>
        <taxon>Metazoa</taxon>
        <taxon>Ecdysozoa</taxon>
        <taxon>Nematoda</taxon>
        <taxon>Chromadorea</taxon>
        <taxon>Rhabditida</taxon>
        <taxon>Spirurina</taxon>
        <taxon>Spiruromorpha</taxon>
        <taxon>Filarioidea</taxon>
        <taxon>Onchocercidae</taxon>
        <taxon>Wuchereria</taxon>
    </lineage>
</organism>
<dbReference type="GO" id="GO:0016787">
    <property type="term" value="F:hydrolase activity"/>
    <property type="evidence" value="ECO:0007669"/>
    <property type="project" value="UniProtKB-KW"/>
</dbReference>
<protein>
    <recommendedName>
        <fullName evidence="1">RNA helicase</fullName>
        <ecNumber evidence="1">3.6.4.13</ecNumber>
    </recommendedName>
</protein>
<comment type="catalytic activity">
    <reaction evidence="4">
        <text>ATP + H2O = ADP + phosphate + H(+)</text>
        <dbReference type="Rhea" id="RHEA:13065"/>
        <dbReference type="ChEBI" id="CHEBI:15377"/>
        <dbReference type="ChEBI" id="CHEBI:15378"/>
        <dbReference type="ChEBI" id="CHEBI:30616"/>
        <dbReference type="ChEBI" id="CHEBI:43474"/>
        <dbReference type="ChEBI" id="CHEBI:456216"/>
        <dbReference type="EC" id="3.6.4.13"/>
    </reaction>
</comment>
<evidence type="ECO:0000256" key="4">
    <source>
        <dbReference type="ARBA" id="ARBA00047984"/>
    </source>
</evidence>
<dbReference type="Pfam" id="PF21010">
    <property type="entry name" value="HA2_C"/>
    <property type="match status" value="1"/>
</dbReference>
<dbReference type="GO" id="GO:0003724">
    <property type="term" value="F:RNA helicase activity"/>
    <property type="evidence" value="ECO:0007669"/>
    <property type="project" value="UniProtKB-EC"/>
</dbReference>
<sequence length="120" mass="13856">MGASVLIAASQNECLKEVLKVVAFMFTDSVFFSPAVGHERTNLSKRKFEAPEGDHCTLLNVYRGYRLAGKEKKLKEWCEVFDIHQRLLNTVFKTRRQLRDICSKNLLIFRSCGTDTDRLR</sequence>
<keyword evidence="3" id="KW-0547">Nucleotide-binding</keyword>
<dbReference type="WBParaSite" id="maker-PairedContig_3998-snap-gene-0.30-mRNA-1">
    <property type="protein sequence ID" value="maker-PairedContig_3998-snap-gene-0.30-mRNA-1"/>
    <property type="gene ID" value="maker-PairedContig_3998-snap-gene-0.30"/>
</dbReference>
<accession>A0A1I8ER86</accession>
<keyword evidence="3" id="KW-0347">Helicase</keyword>
<dbReference type="PANTHER" id="PTHR18934:SF118">
    <property type="entry name" value="ATP-DEPENDENT RNA HELICASE DHX33"/>
    <property type="match status" value="1"/>
</dbReference>
<evidence type="ECO:0000313" key="5">
    <source>
        <dbReference type="WBParaSite" id="maker-PairedContig_3998-snap-gene-0.30-mRNA-1"/>
    </source>
</evidence>
<evidence type="ECO:0000256" key="2">
    <source>
        <dbReference type="ARBA" id="ARBA00022801"/>
    </source>
</evidence>
<dbReference type="GO" id="GO:0045943">
    <property type="term" value="P:positive regulation of transcription by RNA polymerase I"/>
    <property type="evidence" value="ECO:0007669"/>
    <property type="project" value="TreeGrafter"/>
</dbReference>
<dbReference type="GO" id="GO:0003725">
    <property type="term" value="F:double-stranded RNA binding"/>
    <property type="evidence" value="ECO:0007669"/>
    <property type="project" value="TreeGrafter"/>
</dbReference>
<dbReference type="PANTHER" id="PTHR18934">
    <property type="entry name" value="ATP-DEPENDENT RNA HELICASE"/>
    <property type="match status" value="1"/>
</dbReference>
<evidence type="ECO:0000256" key="3">
    <source>
        <dbReference type="ARBA" id="ARBA00022806"/>
    </source>
</evidence>
<reference evidence="5" key="1">
    <citation type="submission" date="2016-11" db="UniProtKB">
        <authorList>
            <consortium name="WormBaseParasite"/>
        </authorList>
    </citation>
    <scope>IDENTIFICATION</scope>
    <source>
        <strain evidence="5">pt0022</strain>
    </source>
</reference>
<keyword evidence="2" id="KW-0378">Hydrolase</keyword>
<dbReference type="EC" id="3.6.4.13" evidence="1"/>
<dbReference type="STRING" id="6293.A0A1I8ER86"/>
<dbReference type="AlphaFoldDB" id="A0A1I8ER86"/>
<proteinExistence type="predicted"/>
<evidence type="ECO:0000256" key="1">
    <source>
        <dbReference type="ARBA" id="ARBA00012552"/>
    </source>
</evidence>